<protein>
    <submittedName>
        <fullName evidence="4">Helix-turn-helix domain-containing protein</fullName>
    </submittedName>
</protein>
<dbReference type="GO" id="GO:0003677">
    <property type="term" value="F:DNA binding"/>
    <property type="evidence" value="ECO:0007669"/>
    <property type="project" value="UniProtKB-KW"/>
</dbReference>
<keyword evidence="2" id="KW-0472">Membrane</keyword>
<dbReference type="PROSITE" id="PS50943">
    <property type="entry name" value="HTH_CROC1"/>
    <property type="match status" value="1"/>
</dbReference>
<evidence type="ECO:0000256" key="2">
    <source>
        <dbReference type="SAM" id="Phobius"/>
    </source>
</evidence>
<keyword evidence="1" id="KW-0238">DNA-binding</keyword>
<dbReference type="Pfam" id="PF01381">
    <property type="entry name" value="HTH_3"/>
    <property type="match status" value="1"/>
</dbReference>
<evidence type="ECO:0000259" key="3">
    <source>
        <dbReference type="PROSITE" id="PS50943"/>
    </source>
</evidence>
<feature type="transmembrane region" description="Helical" evidence="2">
    <location>
        <begin position="85"/>
        <end position="106"/>
    </location>
</feature>
<dbReference type="SUPFAM" id="SSF47413">
    <property type="entry name" value="lambda repressor-like DNA-binding domains"/>
    <property type="match status" value="1"/>
</dbReference>
<keyword evidence="2" id="KW-0812">Transmembrane</keyword>
<dbReference type="PANTHER" id="PTHR46558">
    <property type="entry name" value="TRACRIPTIONAL REGULATORY PROTEIN-RELATED-RELATED"/>
    <property type="match status" value="1"/>
</dbReference>
<dbReference type="Proteomes" id="UP000284651">
    <property type="component" value="Unassembled WGS sequence"/>
</dbReference>
<feature type="domain" description="HTH cro/C1-type" evidence="3">
    <location>
        <begin position="7"/>
        <end position="61"/>
    </location>
</feature>
<sequence length="135" mass="15447">MEIGKKLKNARVQSGMTQENVAEKINVSRQTISNWENEKSYPDIISVIELSNLYSISLDDLLKGDEKMIEHLEESTNVVRSNQKMIWAIIVNIIVVALLITLNMFIPDNRYFLVGIFCLMVITSSALLYQIIKKL</sequence>
<evidence type="ECO:0000313" key="4">
    <source>
        <dbReference type="EMBL" id="RGU90971.1"/>
    </source>
</evidence>
<comment type="caution">
    <text evidence="4">The sequence shown here is derived from an EMBL/GenBank/DDBJ whole genome shotgun (WGS) entry which is preliminary data.</text>
</comment>
<dbReference type="AlphaFoldDB" id="A0A395WB43"/>
<evidence type="ECO:0000313" key="6">
    <source>
        <dbReference type="Proteomes" id="UP000265489"/>
    </source>
</evidence>
<dbReference type="InterPro" id="IPR010982">
    <property type="entry name" value="Lambda_DNA-bd_dom_sf"/>
</dbReference>
<proteinExistence type="predicted"/>
<feature type="transmembrane region" description="Helical" evidence="2">
    <location>
        <begin position="112"/>
        <end position="132"/>
    </location>
</feature>
<dbReference type="RefSeq" id="WP_118325382.1">
    <property type="nucleotide sequence ID" value="NZ_CAUEVG010000037.1"/>
</dbReference>
<dbReference type="PANTHER" id="PTHR46558:SF15">
    <property type="entry name" value="HELIX-TURN-HELIX DOMAIN PROTEIN"/>
    <property type="match status" value="1"/>
</dbReference>
<organism evidence="4 6">
    <name type="scientific">Holdemanella biformis</name>
    <dbReference type="NCBI Taxonomy" id="1735"/>
    <lineage>
        <taxon>Bacteria</taxon>
        <taxon>Bacillati</taxon>
        <taxon>Bacillota</taxon>
        <taxon>Erysipelotrichia</taxon>
        <taxon>Erysipelotrichales</taxon>
        <taxon>Erysipelotrichaceae</taxon>
        <taxon>Holdemanella</taxon>
    </lineage>
</organism>
<accession>A0A395WB43</accession>
<dbReference type="EMBL" id="QRYQ01000014">
    <property type="protein sequence ID" value="RGU90971.1"/>
    <property type="molecule type" value="Genomic_DNA"/>
</dbReference>
<dbReference type="CDD" id="cd00093">
    <property type="entry name" value="HTH_XRE"/>
    <property type="match status" value="1"/>
</dbReference>
<evidence type="ECO:0000313" key="7">
    <source>
        <dbReference type="Proteomes" id="UP000284651"/>
    </source>
</evidence>
<dbReference type="EMBL" id="QSAT01000004">
    <property type="protein sequence ID" value="RGW76343.1"/>
    <property type="molecule type" value="Genomic_DNA"/>
</dbReference>
<dbReference type="SMART" id="SM00530">
    <property type="entry name" value="HTH_XRE"/>
    <property type="match status" value="1"/>
</dbReference>
<name>A0A395WB43_9FIRM</name>
<gene>
    <name evidence="5" type="ORF">DWV56_01975</name>
    <name evidence="4" type="ORF">DWW32_07980</name>
</gene>
<dbReference type="GeneID" id="66579757"/>
<dbReference type="Gene3D" id="1.10.260.40">
    <property type="entry name" value="lambda repressor-like DNA-binding domains"/>
    <property type="match status" value="1"/>
</dbReference>
<evidence type="ECO:0000256" key="1">
    <source>
        <dbReference type="ARBA" id="ARBA00023125"/>
    </source>
</evidence>
<dbReference type="Proteomes" id="UP000265489">
    <property type="component" value="Unassembled WGS sequence"/>
</dbReference>
<dbReference type="InterPro" id="IPR001387">
    <property type="entry name" value="Cro/C1-type_HTH"/>
</dbReference>
<reference evidence="6 7" key="1">
    <citation type="submission" date="2018-08" db="EMBL/GenBank/DDBJ databases">
        <title>A genome reference for cultivated species of the human gut microbiota.</title>
        <authorList>
            <person name="Zou Y."/>
            <person name="Xue W."/>
            <person name="Luo G."/>
        </authorList>
    </citation>
    <scope>NUCLEOTIDE SEQUENCE [LARGE SCALE GENOMIC DNA]</scope>
    <source>
        <strain evidence="5 7">AF10-31</strain>
        <strain evidence="4 6">AF15-20</strain>
    </source>
</reference>
<keyword evidence="2" id="KW-1133">Transmembrane helix</keyword>
<evidence type="ECO:0000313" key="5">
    <source>
        <dbReference type="EMBL" id="RGW76343.1"/>
    </source>
</evidence>